<organism evidence="2 3">
    <name type="scientific">Chitinophaga nivalis</name>
    <dbReference type="NCBI Taxonomy" id="2991709"/>
    <lineage>
        <taxon>Bacteria</taxon>
        <taxon>Pseudomonadati</taxon>
        <taxon>Bacteroidota</taxon>
        <taxon>Chitinophagia</taxon>
        <taxon>Chitinophagales</taxon>
        <taxon>Chitinophagaceae</taxon>
        <taxon>Chitinophaga</taxon>
    </lineage>
</organism>
<keyword evidence="3" id="KW-1185">Reference proteome</keyword>
<reference evidence="2 3" key="1">
    <citation type="submission" date="2022-10" db="EMBL/GenBank/DDBJ databases">
        <title>Chitinophaga nivalis PC15 sp. nov., isolated from Pyeongchang county, South Korea.</title>
        <authorList>
            <person name="Trinh H.N."/>
        </authorList>
    </citation>
    <scope>NUCLEOTIDE SEQUENCE [LARGE SCALE GENOMIC DNA]</scope>
    <source>
        <strain evidence="2 3">PC14</strain>
    </source>
</reference>
<dbReference type="InterPro" id="IPR006827">
    <property type="entry name" value="Lant_deHydtase_N"/>
</dbReference>
<protein>
    <submittedName>
        <fullName evidence="2">Lantibiotic dehydratase family protein</fullName>
    </submittedName>
</protein>
<proteinExistence type="predicted"/>
<sequence length="894" mass="102152">MPLQVFPYAFTRYAGAPHQDFQALQLHGISRQSQLRQWLAATLQHSRDTLEHTLFEVIRQQEDDQVRKQLIRLKKDITAGKTIAQDYQLPPQAIIPPDFPAQLQRYQQLHSRTRLLQTTWQYYYAQRLLQHRQQLQQLAGNEQLQQGLLLSSPTLYEQLPAFLAADPAGFRHKEQKNEYSLLRYLTRMAFKTSPFSTFTYTGITAVTAACQAITLHTTAPVSSGIRLNNGLFSYLQSLLIQHPVLNEMLYIRLNNTWTIRDGQLHFLVNYFNIESFQRMRAGSITEWLTTFLTQQPATITLGALTDQLLTATADADRNGVKAFLLQLVTAGFLEAGTGCSGINPDWDIALTNFLAQQLTAHPAAAPLHQLLVQLHTARQQFAAADAATRNNLLTAAAEALNSTLHTLHTEAGLPPATTAFHEMLQQNIVEKHRQSGTFEVNTFVPRHFPATGLFYEDTSTSGISQLPLTAVQDFTTKTDRLCEALRPLDFLQPERDRMRDFFRQHYPPGHRENVTDFYHTYYLHEKKQATDPAKEQRASRQAISPALQEILQQRIRIHAVDARHIRLEALTTATSQPGSMAMFVQFFQDTTTPADSISGVINNLLPGLGKVAGRFLDRFDPAVTQLFNEWNRQLHPGYLLMELSDGSSFNANIHPPLLPFESCMPGGYNNYPAGQQLSLQEIQVQYDDTSGQLQLVHRPSQQPVYAFDLCLQAFSMRSNFYRLLAHFNPAFHIPLRQFIGTVDAQHRTAFPATQQEVVVFPRITFETTVVIRRMGWLVNSQVLRPLSASESEADYLLRLHTWRQAAGIPEHIFLFLRTRYTTQTPAQKSELRPDDYKPQYIHFHNPLLVILFRKLLSRAGDQVYLEEMLPHLQYLEQQEQQPPVTEHLLHWYKS</sequence>
<accession>A0ABT3II20</accession>
<evidence type="ECO:0000313" key="3">
    <source>
        <dbReference type="Proteomes" id="UP001207742"/>
    </source>
</evidence>
<dbReference type="Pfam" id="PF04738">
    <property type="entry name" value="Lant_dehydr_N"/>
    <property type="match status" value="1"/>
</dbReference>
<evidence type="ECO:0000259" key="1">
    <source>
        <dbReference type="Pfam" id="PF04738"/>
    </source>
</evidence>
<comment type="caution">
    <text evidence="2">The sequence shown here is derived from an EMBL/GenBank/DDBJ whole genome shotgun (WGS) entry which is preliminary data.</text>
</comment>
<gene>
    <name evidence="2" type="ORF">OL497_06905</name>
</gene>
<feature type="domain" description="Lantibiotic dehydratase N-terminal" evidence="1">
    <location>
        <begin position="141"/>
        <end position="814"/>
    </location>
</feature>
<name>A0ABT3II20_9BACT</name>
<evidence type="ECO:0000313" key="2">
    <source>
        <dbReference type="EMBL" id="MCW3483615.1"/>
    </source>
</evidence>
<dbReference type="Proteomes" id="UP001207742">
    <property type="component" value="Unassembled WGS sequence"/>
</dbReference>
<dbReference type="EMBL" id="JAPDNS010000001">
    <property type="protein sequence ID" value="MCW3483615.1"/>
    <property type="molecule type" value="Genomic_DNA"/>
</dbReference>
<dbReference type="RefSeq" id="WP_264729124.1">
    <property type="nucleotide sequence ID" value="NZ_JAPDNR010000001.1"/>
</dbReference>